<keyword evidence="1" id="KW-0812">Transmembrane</keyword>
<accession>A0A553V227</accession>
<evidence type="ECO:0000313" key="2">
    <source>
        <dbReference type="EMBL" id="TSA86533.1"/>
    </source>
</evidence>
<dbReference type="AlphaFoldDB" id="A0A553V227"/>
<proteinExistence type="predicted"/>
<keyword evidence="1" id="KW-1133">Transmembrane helix</keyword>
<gene>
    <name evidence="2" type="ORF">FNE76_00950</name>
</gene>
<reference evidence="2" key="2">
    <citation type="submission" date="2019-07" db="EMBL/GenBank/DDBJ databases">
        <authorList>
            <person name="Papic B."/>
        </authorList>
    </citation>
    <scope>NUCLEOTIDE SEQUENCE [LARGE SCALE GENOMIC DNA]</scope>
    <source>
        <strain evidence="2">L8b</strain>
    </source>
</reference>
<protein>
    <submittedName>
        <fullName evidence="2">Uncharacterized protein</fullName>
    </submittedName>
</protein>
<feature type="transmembrane region" description="Helical" evidence="1">
    <location>
        <begin position="12"/>
        <end position="35"/>
    </location>
</feature>
<name>A0A553V227_9HELI</name>
<dbReference type="RefSeq" id="WP_120947787.1">
    <property type="nucleotide sequence ID" value="NZ_QXQP01000004.1"/>
</dbReference>
<dbReference type="Proteomes" id="UP000319322">
    <property type="component" value="Unassembled WGS sequence"/>
</dbReference>
<dbReference type="EMBL" id="VKGC01000002">
    <property type="protein sequence ID" value="TSA86533.1"/>
    <property type="molecule type" value="Genomic_DNA"/>
</dbReference>
<sequence>MKTRNKKEKNYWPLGILSVLLVGLSLVVALVVVAIKYTPQSDTTYLHQHTYTDSHINTMLQSYHAFLQDYDVKIGNADQQLIPTFPYYLNQNTPLLWLTLEDNRIDLWVQKRQKDMVFPEFSVTLLRLKTPPKALQLNCKQTDRQLLTCHLPAFSIPEGRYQLLISVKFKDTTLSLIQPAYARKP</sequence>
<organism evidence="2 3">
    <name type="scientific">Helicobacter mehlei</name>
    <dbReference type="NCBI Taxonomy" id="2316080"/>
    <lineage>
        <taxon>Bacteria</taxon>
        <taxon>Pseudomonadati</taxon>
        <taxon>Campylobacterota</taxon>
        <taxon>Epsilonproteobacteria</taxon>
        <taxon>Campylobacterales</taxon>
        <taxon>Helicobacteraceae</taxon>
        <taxon>Helicobacter</taxon>
    </lineage>
</organism>
<keyword evidence="3" id="KW-1185">Reference proteome</keyword>
<comment type="caution">
    <text evidence="2">The sequence shown here is derived from an EMBL/GenBank/DDBJ whole genome shotgun (WGS) entry which is preliminary data.</text>
</comment>
<evidence type="ECO:0000256" key="1">
    <source>
        <dbReference type="SAM" id="Phobius"/>
    </source>
</evidence>
<keyword evidence="1" id="KW-0472">Membrane</keyword>
<reference evidence="2" key="1">
    <citation type="submission" date="2019-07" db="EMBL/GenBank/DDBJ databases">
        <title>Helicobacter labacensis sp. nov., Helicobacter mehlei sp. nov. and Helicobacter vulpis sp. nov., isolated from gastric mucosa of red fox (Vulpis vulpis).</title>
        <authorList>
            <person name="Kusar D."/>
            <person name="Gruntar I."/>
            <person name="Pate M."/>
            <person name="Zajc U."/>
            <person name="Ocepek M."/>
        </authorList>
    </citation>
    <scope>NUCLEOTIDE SEQUENCE [LARGE SCALE GENOMIC DNA]</scope>
    <source>
        <strain evidence="2">L8b</strain>
    </source>
</reference>
<dbReference type="OrthoDB" id="5323799at2"/>
<evidence type="ECO:0000313" key="3">
    <source>
        <dbReference type="Proteomes" id="UP000319322"/>
    </source>
</evidence>